<dbReference type="EMBL" id="JBHSKJ010000008">
    <property type="protein sequence ID" value="MFC5146051.1"/>
    <property type="molecule type" value="Genomic_DNA"/>
</dbReference>
<evidence type="ECO:0000313" key="1">
    <source>
        <dbReference type="EMBL" id="MFC5146051.1"/>
    </source>
</evidence>
<sequence>MNKEGHLTEVGWLPATGHQLRKAGAHFDAVRVHGNDGRRLANAMAMLTRGRPGPIIADANDRRAMYFLVESGSTARRAWPKGVERLTGEAGAADYVPIPALYGATWPLSWYCVPTPDGRLVHTLLLLSTARAFLGCAPRLAEGMVTEAP</sequence>
<reference evidence="2" key="1">
    <citation type="journal article" date="2019" name="Int. J. Syst. Evol. Microbiol.">
        <title>The Global Catalogue of Microorganisms (GCM) 10K type strain sequencing project: providing services to taxonomists for standard genome sequencing and annotation.</title>
        <authorList>
            <consortium name="The Broad Institute Genomics Platform"/>
            <consortium name="The Broad Institute Genome Sequencing Center for Infectious Disease"/>
            <person name="Wu L."/>
            <person name="Ma J."/>
        </authorList>
    </citation>
    <scope>NUCLEOTIDE SEQUENCE [LARGE SCALE GENOMIC DNA]</scope>
    <source>
        <strain evidence="2">CGMCC 4.1641</strain>
    </source>
</reference>
<name>A0ABV9ZXE7_9ACTN</name>
<protein>
    <submittedName>
        <fullName evidence="1">Uncharacterized protein</fullName>
    </submittedName>
</protein>
<comment type="caution">
    <text evidence="1">The sequence shown here is derived from an EMBL/GenBank/DDBJ whole genome shotgun (WGS) entry which is preliminary data.</text>
</comment>
<gene>
    <name evidence="1" type="ORF">ACFPP6_15410</name>
</gene>
<accession>A0ABV9ZXE7</accession>
<dbReference type="RefSeq" id="WP_382041819.1">
    <property type="nucleotide sequence ID" value="NZ_JBHSKJ010000008.1"/>
</dbReference>
<organism evidence="1 2">
    <name type="scientific">Streptomyces aureoversilis</name>
    <dbReference type="NCBI Taxonomy" id="67277"/>
    <lineage>
        <taxon>Bacteria</taxon>
        <taxon>Bacillati</taxon>
        <taxon>Actinomycetota</taxon>
        <taxon>Actinomycetes</taxon>
        <taxon>Kitasatosporales</taxon>
        <taxon>Streptomycetaceae</taxon>
        <taxon>Streptomyces</taxon>
    </lineage>
</organism>
<keyword evidence="2" id="KW-1185">Reference proteome</keyword>
<evidence type="ECO:0000313" key="2">
    <source>
        <dbReference type="Proteomes" id="UP001596222"/>
    </source>
</evidence>
<dbReference type="Proteomes" id="UP001596222">
    <property type="component" value="Unassembled WGS sequence"/>
</dbReference>
<proteinExistence type="predicted"/>